<evidence type="ECO:0008006" key="4">
    <source>
        <dbReference type="Google" id="ProtNLM"/>
    </source>
</evidence>
<evidence type="ECO:0000313" key="2">
    <source>
        <dbReference type="EMBL" id="PPQ70587.1"/>
    </source>
</evidence>
<evidence type="ECO:0000313" key="3">
    <source>
        <dbReference type="Proteomes" id="UP000283269"/>
    </source>
</evidence>
<comment type="caution">
    <text evidence="2">The sequence shown here is derived from an EMBL/GenBank/DDBJ whole genome shotgun (WGS) entry which is preliminary data.</text>
</comment>
<dbReference type="Proteomes" id="UP000283269">
    <property type="component" value="Unassembled WGS sequence"/>
</dbReference>
<feature type="chain" id="PRO_5019556058" description="Secreted protein" evidence="1">
    <location>
        <begin position="22"/>
        <end position="108"/>
    </location>
</feature>
<sequence>MKFNVFVIASALLASASMAMSATITGFAGADCTGNKGKSFNVPANECFSYGADSFKSIKYSGVPNQIKFFISGGHHDSCTHGANLTRGGGSGCATAPAGVNWESVSVF</sequence>
<name>A0A409VWG2_PSICY</name>
<keyword evidence="1" id="KW-0732">Signal</keyword>
<evidence type="ECO:0000256" key="1">
    <source>
        <dbReference type="SAM" id="SignalP"/>
    </source>
</evidence>
<dbReference type="OrthoDB" id="3044801at2759"/>
<organism evidence="2 3">
    <name type="scientific">Psilocybe cyanescens</name>
    <dbReference type="NCBI Taxonomy" id="93625"/>
    <lineage>
        <taxon>Eukaryota</taxon>
        <taxon>Fungi</taxon>
        <taxon>Dikarya</taxon>
        <taxon>Basidiomycota</taxon>
        <taxon>Agaricomycotina</taxon>
        <taxon>Agaricomycetes</taxon>
        <taxon>Agaricomycetidae</taxon>
        <taxon>Agaricales</taxon>
        <taxon>Agaricineae</taxon>
        <taxon>Strophariaceae</taxon>
        <taxon>Psilocybe</taxon>
    </lineage>
</organism>
<dbReference type="InParanoid" id="A0A409VWG2"/>
<dbReference type="EMBL" id="NHYD01003897">
    <property type="protein sequence ID" value="PPQ70587.1"/>
    <property type="molecule type" value="Genomic_DNA"/>
</dbReference>
<protein>
    <recommendedName>
        <fullName evidence="4">Secreted protein</fullName>
    </recommendedName>
</protein>
<dbReference type="AlphaFoldDB" id="A0A409VWG2"/>
<proteinExistence type="predicted"/>
<keyword evidence="3" id="KW-1185">Reference proteome</keyword>
<gene>
    <name evidence="2" type="ORF">CVT25_012009</name>
</gene>
<reference evidence="2 3" key="1">
    <citation type="journal article" date="2018" name="Evol. Lett.">
        <title>Horizontal gene cluster transfer increased hallucinogenic mushroom diversity.</title>
        <authorList>
            <person name="Reynolds H.T."/>
            <person name="Vijayakumar V."/>
            <person name="Gluck-Thaler E."/>
            <person name="Korotkin H.B."/>
            <person name="Matheny P.B."/>
            <person name="Slot J.C."/>
        </authorList>
    </citation>
    <scope>NUCLEOTIDE SEQUENCE [LARGE SCALE GENOMIC DNA]</scope>
    <source>
        <strain evidence="2 3">2631</strain>
    </source>
</reference>
<feature type="signal peptide" evidence="1">
    <location>
        <begin position="1"/>
        <end position="21"/>
    </location>
</feature>
<accession>A0A409VWG2</accession>